<evidence type="ECO:0000256" key="2">
    <source>
        <dbReference type="ARBA" id="ARBA00022475"/>
    </source>
</evidence>
<evidence type="ECO:0000256" key="6">
    <source>
        <dbReference type="SAM" id="Phobius"/>
    </source>
</evidence>
<dbReference type="PANTHER" id="PTHR30619">
    <property type="entry name" value="DNA INTERNALIZATION/COMPETENCE PROTEIN COMEC/REC2"/>
    <property type="match status" value="1"/>
</dbReference>
<dbReference type="Proteomes" id="UP001597237">
    <property type="component" value="Unassembled WGS sequence"/>
</dbReference>
<feature type="transmembrane region" description="Helical" evidence="6">
    <location>
        <begin position="443"/>
        <end position="467"/>
    </location>
</feature>
<dbReference type="InterPro" id="IPR025405">
    <property type="entry name" value="DUF4131"/>
</dbReference>
<dbReference type="RefSeq" id="WP_377281897.1">
    <property type="nucleotide sequence ID" value="NZ_JBHRSI010000005.1"/>
</dbReference>
<keyword evidence="2" id="KW-1003">Cell membrane</keyword>
<feature type="transmembrane region" description="Helical" evidence="6">
    <location>
        <begin position="69"/>
        <end position="86"/>
    </location>
</feature>
<sequence length="703" mass="73542">MQAAIASVAAEAAAQLERWVLWAPVALGAGAGTYFALPREPSLVLALGLLALAGLAGLAAVRWAGGRAVGVLVLLAAFGLAGFSAAKLRAWRVAAPVVLEATGPRTVSGWVVDVASPGQGGQRLLLAPVRISGMAPEATPVRVRVTLRDGQAPPDPGSAVALRAILNPPPPPASPGAYDFARDAWFESIGAVGFSLTPVRETALDSPPSRLRLTMQVNAIRWALAEKIVATMGVETGGLAAAMVTGHEAFIPREQVEAMRAAGLAHIISISGLHMAIVGGFVFFALRLGIAAWPWLALRINAKKAAAVAGLAAVAGYLVISGSPPPAERAAITAGVAFAAILFDRRAITLRGLAIAALIILAAQPEAVTTPGFQMSFAATAALVALAEAWNRPIREIETPWWIRAPQAAGVWIAASVGASFVAGLATGPFAMQHFNRVATWGLIANLLTAPISSFVMMPALAIGAALTPVGLGELPLKAAGWAIGLMTGIAERAAAAPSATLIVPSAPAWTLPAAFVGILWVCIWRGRLRWAGVPFALAVALTPKPAVPDVWIASDGAAVAVRNGREAVLLRPGAKRFAADLWARRRGLTVDETPETLFDCDRWTCRPIAADPALKVAASFSRRPIKPAERERLCAEAEVIVVRSLPQGPVCPGKVVLTGRDFARGGSVELWRRPDGWRIRWAQEMRGWRPWSWSADGAEPNG</sequence>
<organism evidence="9 10">
    <name type="scientific">Phenylobacterium terrae</name>
    <dbReference type="NCBI Taxonomy" id="2665495"/>
    <lineage>
        <taxon>Bacteria</taxon>
        <taxon>Pseudomonadati</taxon>
        <taxon>Pseudomonadota</taxon>
        <taxon>Alphaproteobacteria</taxon>
        <taxon>Caulobacterales</taxon>
        <taxon>Caulobacteraceae</taxon>
        <taxon>Phenylobacterium</taxon>
    </lineage>
</organism>
<feature type="transmembrane region" description="Helical" evidence="6">
    <location>
        <begin position="19"/>
        <end position="37"/>
    </location>
</feature>
<evidence type="ECO:0000259" key="8">
    <source>
        <dbReference type="Pfam" id="PF13567"/>
    </source>
</evidence>
<evidence type="ECO:0000256" key="4">
    <source>
        <dbReference type="ARBA" id="ARBA00022989"/>
    </source>
</evidence>
<keyword evidence="10" id="KW-1185">Reference proteome</keyword>
<evidence type="ECO:0000256" key="3">
    <source>
        <dbReference type="ARBA" id="ARBA00022692"/>
    </source>
</evidence>
<dbReference type="EMBL" id="JBHUEY010000006">
    <property type="protein sequence ID" value="MFD1784934.1"/>
    <property type="molecule type" value="Genomic_DNA"/>
</dbReference>
<dbReference type="NCBIfam" id="TIGR00360">
    <property type="entry name" value="ComEC_N-term"/>
    <property type="match status" value="1"/>
</dbReference>
<evidence type="ECO:0000256" key="5">
    <source>
        <dbReference type="ARBA" id="ARBA00023136"/>
    </source>
</evidence>
<feature type="transmembrane region" description="Helical" evidence="6">
    <location>
        <begin position="411"/>
        <end position="431"/>
    </location>
</feature>
<feature type="domain" description="DUF4131" evidence="8">
    <location>
        <begin position="45"/>
        <end position="194"/>
    </location>
</feature>
<dbReference type="InterPro" id="IPR004477">
    <property type="entry name" value="ComEC_N"/>
</dbReference>
<reference evidence="10" key="1">
    <citation type="journal article" date="2019" name="Int. J. Syst. Evol. Microbiol.">
        <title>The Global Catalogue of Microorganisms (GCM) 10K type strain sequencing project: providing services to taxonomists for standard genome sequencing and annotation.</title>
        <authorList>
            <consortium name="The Broad Institute Genomics Platform"/>
            <consortium name="The Broad Institute Genome Sequencing Center for Infectious Disease"/>
            <person name="Wu L."/>
            <person name="Ma J."/>
        </authorList>
    </citation>
    <scope>NUCLEOTIDE SEQUENCE [LARGE SCALE GENOMIC DNA]</scope>
    <source>
        <strain evidence="10">DFY28</strain>
    </source>
</reference>
<feature type="transmembrane region" description="Helical" evidence="6">
    <location>
        <begin position="264"/>
        <end position="290"/>
    </location>
</feature>
<accession>A0ABW4N483</accession>
<feature type="transmembrane region" description="Helical" evidence="6">
    <location>
        <begin position="302"/>
        <end position="320"/>
    </location>
</feature>
<gene>
    <name evidence="9" type="ORF">ACFSC0_16145</name>
</gene>
<evidence type="ECO:0000313" key="10">
    <source>
        <dbReference type="Proteomes" id="UP001597237"/>
    </source>
</evidence>
<keyword evidence="3 6" id="KW-0812">Transmembrane</keyword>
<name>A0ABW4N483_9CAUL</name>
<keyword evidence="5 6" id="KW-0472">Membrane</keyword>
<feature type="transmembrane region" description="Helical" evidence="6">
    <location>
        <begin position="44"/>
        <end position="63"/>
    </location>
</feature>
<feature type="domain" description="ComEC/Rec2-related protein" evidence="7">
    <location>
        <begin position="243"/>
        <end position="528"/>
    </location>
</feature>
<proteinExistence type="predicted"/>
<dbReference type="Pfam" id="PF13567">
    <property type="entry name" value="DUF4131"/>
    <property type="match status" value="1"/>
</dbReference>
<evidence type="ECO:0000256" key="1">
    <source>
        <dbReference type="ARBA" id="ARBA00004651"/>
    </source>
</evidence>
<protein>
    <submittedName>
        <fullName evidence="9">ComEC/Rec2 family competence protein</fullName>
    </submittedName>
</protein>
<feature type="transmembrane region" description="Helical" evidence="6">
    <location>
        <begin position="350"/>
        <end position="367"/>
    </location>
</feature>
<comment type="subcellular location">
    <subcellularLocation>
        <location evidence="1">Cell membrane</location>
        <topology evidence="1">Multi-pass membrane protein</topology>
    </subcellularLocation>
</comment>
<evidence type="ECO:0000313" key="9">
    <source>
        <dbReference type="EMBL" id="MFD1784934.1"/>
    </source>
</evidence>
<dbReference type="PANTHER" id="PTHR30619:SF1">
    <property type="entry name" value="RECOMBINATION PROTEIN 2"/>
    <property type="match status" value="1"/>
</dbReference>
<keyword evidence="4 6" id="KW-1133">Transmembrane helix</keyword>
<dbReference type="InterPro" id="IPR052159">
    <property type="entry name" value="Competence_DNA_uptake"/>
</dbReference>
<dbReference type="Pfam" id="PF03772">
    <property type="entry name" value="Competence"/>
    <property type="match status" value="1"/>
</dbReference>
<comment type="caution">
    <text evidence="9">The sequence shown here is derived from an EMBL/GenBank/DDBJ whole genome shotgun (WGS) entry which is preliminary data.</text>
</comment>
<evidence type="ECO:0000259" key="7">
    <source>
        <dbReference type="Pfam" id="PF03772"/>
    </source>
</evidence>
<feature type="transmembrane region" description="Helical" evidence="6">
    <location>
        <begin position="502"/>
        <end position="524"/>
    </location>
</feature>